<dbReference type="AlphaFoldDB" id="A0A1H6MK88"/>
<dbReference type="OrthoDB" id="9808975at2"/>
<sequence length="398" mass="47269">MITFSNIKEILLALKREEDLLTEMFKRRKTANYKYEYALELVDDNDGRLQYLIDRSVIRQNGNTLEIDDLYLQFFEQVLEANEEINTSYINENLEKVKQNIDYYFNEQNEQRKYEYLRTVKNTLRKIGIITLRNVVDLKRNIDNTFKSEPNYKNKKAKLINLDNKRKDITKLIEQTEQLITDDNITFFKTATDEELNRIIVQLKMQLHKCTHNLIEIQRQIIDFLNQIQQQSGVIEKLRQIKYLKDQFILETTTDIKQILASNNTVVFEPNPIYPLKLSLEYLQTDEEAFASIKKIAERKKIGTKLKQPVAEKISDEYLETQIQEEVQINLEEVKNGFVAGSNNLFDFVMSFNFSKTVSFDERVTIYCQMVSLYDNFFEITEEVDEKNEVEYAMIYPK</sequence>
<dbReference type="EMBL" id="FNXE01000063">
    <property type="protein sequence ID" value="SEI02139.1"/>
    <property type="molecule type" value="Genomic_DNA"/>
</dbReference>
<protein>
    <submittedName>
        <fullName evidence="1">Uncharacterized protein</fullName>
    </submittedName>
</protein>
<evidence type="ECO:0000313" key="1">
    <source>
        <dbReference type="EMBL" id="SEI02139.1"/>
    </source>
</evidence>
<organism evidence="1 2">
    <name type="scientific">Paenimyroides marinum</name>
    <dbReference type="NCBI Taxonomy" id="1159016"/>
    <lineage>
        <taxon>Bacteria</taxon>
        <taxon>Pseudomonadati</taxon>
        <taxon>Bacteroidota</taxon>
        <taxon>Flavobacteriia</taxon>
        <taxon>Flavobacteriales</taxon>
        <taxon>Flavobacteriaceae</taxon>
        <taxon>Paenimyroides</taxon>
    </lineage>
</organism>
<dbReference type="RefSeq" id="WP_091102577.1">
    <property type="nucleotide sequence ID" value="NZ_FNXE01000063.1"/>
</dbReference>
<evidence type="ECO:0000313" key="2">
    <source>
        <dbReference type="Proteomes" id="UP000199634"/>
    </source>
</evidence>
<accession>A0A1H6MK88</accession>
<dbReference type="Proteomes" id="UP000199634">
    <property type="component" value="Unassembled WGS sequence"/>
</dbReference>
<reference evidence="1 2" key="1">
    <citation type="submission" date="2016-10" db="EMBL/GenBank/DDBJ databases">
        <authorList>
            <person name="de Groot N.N."/>
        </authorList>
    </citation>
    <scope>NUCLEOTIDE SEQUENCE [LARGE SCALE GENOMIC DNA]</scope>
    <source>
        <strain evidence="1 2">CGMCC 1.10825</strain>
    </source>
</reference>
<dbReference type="STRING" id="1159016.SAMN02927937_02789"/>
<gene>
    <name evidence="1" type="ORF">SAMN02927937_02789</name>
</gene>
<proteinExistence type="predicted"/>
<keyword evidence="2" id="KW-1185">Reference proteome</keyword>
<name>A0A1H6MK88_9FLAO</name>